<protein>
    <submittedName>
        <fullName evidence="1">Uncharacterized protein</fullName>
    </submittedName>
</protein>
<dbReference type="OrthoDB" id="10326349at2759"/>
<evidence type="ECO:0000313" key="1">
    <source>
        <dbReference type="EMBL" id="EFX71887.1"/>
    </source>
</evidence>
<sequence>MEKDLSSSVHLELGIKKKRKSGQETEVSHGHFIPNPRIARAPRVIRDGKVAVIYQPHHGLGWYSEHKIEALLFAPEIVFMIEQEESGSKVYEYCRSMKYGWSVMDTICHGLNIKWVPVSEEFRIHESDGRETVVLKSTDQWFTA</sequence>
<reference evidence="1 2" key="1">
    <citation type="journal article" date="2011" name="Science">
        <title>The ecoresponsive genome of Daphnia pulex.</title>
        <authorList>
            <person name="Colbourne J.K."/>
            <person name="Pfrender M.E."/>
            <person name="Gilbert D."/>
            <person name="Thomas W.K."/>
            <person name="Tucker A."/>
            <person name="Oakley T.H."/>
            <person name="Tokishita S."/>
            <person name="Aerts A."/>
            <person name="Arnold G.J."/>
            <person name="Basu M.K."/>
            <person name="Bauer D.J."/>
            <person name="Caceres C.E."/>
            <person name="Carmel L."/>
            <person name="Casola C."/>
            <person name="Choi J.H."/>
            <person name="Detter J.C."/>
            <person name="Dong Q."/>
            <person name="Dusheyko S."/>
            <person name="Eads B.D."/>
            <person name="Frohlich T."/>
            <person name="Geiler-Samerotte K.A."/>
            <person name="Gerlach D."/>
            <person name="Hatcher P."/>
            <person name="Jogdeo S."/>
            <person name="Krijgsveld J."/>
            <person name="Kriventseva E.V."/>
            <person name="Kultz D."/>
            <person name="Laforsch C."/>
            <person name="Lindquist E."/>
            <person name="Lopez J."/>
            <person name="Manak J.R."/>
            <person name="Muller J."/>
            <person name="Pangilinan J."/>
            <person name="Patwardhan R.P."/>
            <person name="Pitluck S."/>
            <person name="Pritham E.J."/>
            <person name="Rechtsteiner A."/>
            <person name="Rho M."/>
            <person name="Rogozin I.B."/>
            <person name="Sakarya O."/>
            <person name="Salamov A."/>
            <person name="Schaack S."/>
            <person name="Shapiro H."/>
            <person name="Shiga Y."/>
            <person name="Skalitzky C."/>
            <person name="Smith Z."/>
            <person name="Souvorov A."/>
            <person name="Sung W."/>
            <person name="Tang Z."/>
            <person name="Tsuchiya D."/>
            <person name="Tu H."/>
            <person name="Vos H."/>
            <person name="Wang M."/>
            <person name="Wolf Y.I."/>
            <person name="Yamagata H."/>
            <person name="Yamada T."/>
            <person name="Ye Y."/>
            <person name="Shaw J.R."/>
            <person name="Andrews J."/>
            <person name="Crease T.J."/>
            <person name="Tang H."/>
            <person name="Lucas S.M."/>
            <person name="Robertson H.M."/>
            <person name="Bork P."/>
            <person name="Koonin E.V."/>
            <person name="Zdobnov E.M."/>
            <person name="Grigoriev I.V."/>
            <person name="Lynch M."/>
            <person name="Boore J.L."/>
        </authorList>
    </citation>
    <scope>NUCLEOTIDE SEQUENCE [LARGE SCALE GENOMIC DNA]</scope>
</reference>
<gene>
    <name evidence="1" type="ORF">DAPPUDRAFT_308704</name>
</gene>
<dbReference type="AlphaFoldDB" id="E9H8S6"/>
<organism evidence="1 2">
    <name type="scientific">Daphnia pulex</name>
    <name type="common">Water flea</name>
    <dbReference type="NCBI Taxonomy" id="6669"/>
    <lineage>
        <taxon>Eukaryota</taxon>
        <taxon>Metazoa</taxon>
        <taxon>Ecdysozoa</taxon>
        <taxon>Arthropoda</taxon>
        <taxon>Crustacea</taxon>
        <taxon>Branchiopoda</taxon>
        <taxon>Diplostraca</taxon>
        <taxon>Cladocera</taxon>
        <taxon>Anomopoda</taxon>
        <taxon>Daphniidae</taxon>
        <taxon>Daphnia</taxon>
    </lineage>
</organism>
<evidence type="ECO:0000313" key="2">
    <source>
        <dbReference type="Proteomes" id="UP000000305"/>
    </source>
</evidence>
<proteinExistence type="predicted"/>
<dbReference type="Proteomes" id="UP000000305">
    <property type="component" value="Unassembled WGS sequence"/>
</dbReference>
<dbReference type="PhylomeDB" id="E9H8S6"/>
<dbReference type="KEGG" id="dpx:DAPPUDRAFT_308704"/>
<dbReference type="HOGENOM" id="CLU_1808134_0_0_1"/>
<name>E9H8S6_DAPPU</name>
<dbReference type="EMBL" id="GL732605">
    <property type="protein sequence ID" value="EFX71887.1"/>
    <property type="molecule type" value="Genomic_DNA"/>
</dbReference>
<accession>E9H8S6</accession>
<keyword evidence="2" id="KW-1185">Reference proteome</keyword>
<dbReference type="InParanoid" id="E9H8S6"/>